<comment type="caution">
    <text evidence="3">The sequence shown here is derived from an EMBL/GenBank/DDBJ whole genome shotgun (WGS) entry which is preliminary data.</text>
</comment>
<keyword evidence="4" id="KW-1185">Reference proteome</keyword>
<feature type="domain" description="Surface adhesin CshA non-repetitive" evidence="1">
    <location>
        <begin position="18"/>
        <end position="210"/>
    </location>
</feature>
<dbReference type="Pfam" id="PF20009">
    <property type="entry name" value="GEVED"/>
    <property type="match status" value="1"/>
</dbReference>
<accession>A0A562T0Z3</accession>
<evidence type="ECO:0000313" key="3">
    <source>
        <dbReference type="EMBL" id="TWI86884.1"/>
    </source>
</evidence>
<gene>
    <name evidence="3" type="ORF">LX66_4151</name>
</gene>
<dbReference type="AlphaFoldDB" id="A0A562T0Z3"/>
<dbReference type="OrthoDB" id="602611at2"/>
<protein>
    <submittedName>
        <fullName evidence="3">Gliding motility-associated-like protein</fullName>
    </submittedName>
</protein>
<dbReference type="InterPro" id="IPR045474">
    <property type="entry name" value="GEVED"/>
</dbReference>
<dbReference type="InterPro" id="IPR026341">
    <property type="entry name" value="T9SS_type_B"/>
</dbReference>
<feature type="domain" description="GEVED" evidence="2">
    <location>
        <begin position="307"/>
        <end position="385"/>
    </location>
</feature>
<evidence type="ECO:0000259" key="2">
    <source>
        <dbReference type="Pfam" id="PF20009"/>
    </source>
</evidence>
<evidence type="ECO:0000313" key="4">
    <source>
        <dbReference type="Proteomes" id="UP000316778"/>
    </source>
</evidence>
<dbReference type="Pfam" id="PF13585">
    <property type="entry name" value="CHU_C"/>
    <property type="match status" value="1"/>
</dbReference>
<dbReference type="EMBL" id="VLLG01000004">
    <property type="protein sequence ID" value="TWI86884.1"/>
    <property type="molecule type" value="Genomic_DNA"/>
</dbReference>
<dbReference type="NCBIfam" id="TIGR04131">
    <property type="entry name" value="Bac_Flav_CTERM"/>
    <property type="match status" value="1"/>
</dbReference>
<sequence length="713" mass="74509">MQPVSAQYATSGTGVLKNHIWWFDWAGFALQNGASRTFNTADGLTVTMTFSNVTGAVPQPSIMNTWSGAVLHFLYDFTNPAVQPALFADYTLSGTTFTVQISATRNGLPTPFTFVAADAEGSDLSEHTTLVTDGSNWSILELFRNSSQTSNPLTGCGTQTVILTDTYGGSAGIGQNPVLATTAPASGTLQVDVTFRKTVQGGMAIAFGIFAPVDRGDLPASYGMAQHALTYVNNNGCNYLPPLPGIVQSQSLMLGALPGDADPLQTTDDNASGADEDGVSSFQDYDGSGTYSVAVNVRNTTGSSAFLAGWFDYDKDGVFSNGEAVTAMVANNANAASLTWTGLPPLLPTGTVNGSAFRFRIASAMGEVQSPTGIAADGEVEDYFVPCSPISVTTTADATICSGQSVQLGASGGAGYDWTPATGLSDPAAAAPVAAPAATTHYTVTGRSAAGCSGTAAVTVNVRSLPVFSHQPVNPSVCVGDTVLLTAAGADVYTWLSDEDEPLASSAAFPVQPDVTTDYKIRMTDNTCNITEEQTVRVVVNDLPVTAVSKSNDLDCSNGQALLSATGGVSYLWEAADGIADLVSSNPVVSPSQTTVYHVRISDINGCSAQDSIQVNVDFVSARSVYAVPSAFSPNGDGRNDCFGLKYWGQVTSLDFSIYNRWGEQVFHSNNPNACWDGRYREHLQPVGAYVYQIKATTACGNIVRNGTVTLVL</sequence>
<organism evidence="3 4">
    <name type="scientific">Chitinophaga japonensis</name>
    <name type="common">Flexibacter japonensis</name>
    <dbReference type="NCBI Taxonomy" id="104662"/>
    <lineage>
        <taxon>Bacteria</taxon>
        <taxon>Pseudomonadati</taxon>
        <taxon>Bacteroidota</taxon>
        <taxon>Chitinophagia</taxon>
        <taxon>Chitinophagales</taxon>
        <taxon>Chitinophagaceae</taxon>
        <taxon>Chitinophaga</taxon>
    </lineage>
</organism>
<evidence type="ECO:0000259" key="1">
    <source>
        <dbReference type="Pfam" id="PF18651"/>
    </source>
</evidence>
<dbReference type="RefSeq" id="WP_158642696.1">
    <property type="nucleotide sequence ID" value="NZ_BAAAFY010000004.1"/>
</dbReference>
<name>A0A562T0Z3_CHIJA</name>
<proteinExistence type="predicted"/>
<dbReference type="Pfam" id="PF18651">
    <property type="entry name" value="CshA_NR2"/>
    <property type="match status" value="1"/>
</dbReference>
<reference evidence="3 4" key="1">
    <citation type="journal article" date="2013" name="Stand. Genomic Sci.">
        <title>Genomic Encyclopedia of Type Strains, Phase I: The one thousand microbial genomes (KMG-I) project.</title>
        <authorList>
            <person name="Kyrpides N.C."/>
            <person name="Woyke T."/>
            <person name="Eisen J.A."/>
            <person name="Garrity G."/>
            <person name="Lilburn T.G."/>
            <person name="Beck B.J."/>
            <person name="Whitman W.B."/>
            <person name="Hugenholtz P."/>
            <person name="Klenk H.P."/>
        </authorList>
    </citation>
    <scope>NUCLEOTIDE SEQUENCE [LARGE SCALE GENOMIC DNA]</scope>
    <source>
        <strain evidence="3 4">DSM 13484</strain>
    </source>
</reference>
<dbReference type="Proteomes" id="UP000316778">
    <property type="component" value="Unassembled WGS sequence"/>
</dbReference>
<dbReference type="InterPro" id="IPR040683">
    <property type="entry name" value="CshA_NR2"/>
</dbReference>